<gene>
    <name evidence="4" type="ordered locus">Solca_0142</name>
</gene>
<organism evidence="4 5">
    <name type="scientific">Solitalea canadensis (strain ATCC 29591 / DSM 3403 / JCM 21819 / LMG 8368 / NBRC 15130 / NCIMB 12057 / USAM 9D)</name>
    <name type="common">Flexibacter canadensis</name>
    <dbReference type="NCBI Taxonomy" id="929556"/>
    <lineage>
        <taxon>Bacteria</taxon>
        <taxon>Pseudomonadati</taxon>
        <taxon>Bacteroidota</taxon>
        <taxon>Sphingobacteriia</taxon>
        <taxon>Sphingobacteriales</taxon>
        <taxon>Sphingobacteriaceae</taxon>
        <taxon>Solitalea</taxon>
    </lineage>
</organism>
<dbReference type="STRING" id="929556.Solca_0142"/>
<keyword evidence="5" id="KW-1185">Reference proteome</keyword>
<dbReference type="Proteomes" id="UP000007590">
    <property type="component" value="Chromosome"/>
</dbReference>
<dbReference type="Pfam" id="PF04773">
    <property type="entry name" value="FecR"/>
    <property type="match status" value="1"/>
</dbReference>
<dbReference type="OrthoDB" id="1099963at2"/>
<dbReference type="HOGENOM" id="CLU_050192_1_0_10"/>
<dbReference type="InterPro" id="IPR012373">
    <property type="entry name" value="Ferrdict_sens_TM"/>
</dbReference>
<keyword evidence="1" id="KW-0472">Membrane</keyword>
<evidence type="ECO:0000259" key="3">
    <source>
        <dbReference type="Pfam" id="PF16344"/>
    </source>
</evidence>
<keyword evidence="1" id="KW-0812">Transmembrane</keyword>
<evidence type="ECO:0000259" key="2">
    <source>
        <dbReference type="Pfam" id="PF04773"/>
    </source>
</evidence>
<evidence type="ECO:0000313" key="4">
    <source>
        <dbReference type="EMBL" id="AFD05296.1"/>
    </source>
</evidence>
<dbReference type="Pfam" id="PF16344">
    <property type="entry name" value="FecR_C"/>
    <property type="match status" value="1"/>
</dbReference>
<sequence>MSIIDKHIFFEILRKYQQGQASAEEIRFLHAYYHSFEVYPDFLVPENEHLHAKLEREIKNAVDNQLNQYQNGIKRRKLQKLAFKYAAAAILILSVGSYFIISKKQGTKKTEQELSLATRIVPGGNNAILTLADGSTVVLNDIKNGVVANENNAVITKNGDDQIVYTLNKNSSSVKVSQNVLATPKGGTYHVVLPDGTKVWLNAASSLTYPTEFIGKERIVKVNGEAYFEVAHNETKPFKVIAANQEVAVLGTHFNVNSYASEAAVKTTLLQGSVRVSLIENERTKQTSVVILKPGQQSLSNQYLVVQQADIKQVMGWKNGDFIFKRAPLDEIMRELERWYDIEVEFTTDIRIDRTYSGLLSRSKNLATVLKMLKSTGQIKFEIEGKKIKVTEIN</sequence>
<accession>H8KXK0</accession>
<proteinExistence type="predicted"/>
<evidence type="ECO:0000256" key="1">
    <source>
        <dbReference type="SAM" id="Phobius"/>
    </source>
</evidence>
<dbReference type="PANTHER" id="PTHR30273:SF2">
    <property type="entry name" value="PROTEIN FECR"/>
    <property type="match status" value="1"/>
</dbReference>
<dbReference type="EMBL" id="CP003349">
    <property type="protein sequence ID" value="AFD05296.1"/>
    <property type="molecule type" value="Genomic_DNA"/>
</dbReference>
<dbReference type="eggNOG" id="COG3712">
    <property type="taxonomic scope" value="Bacteria"/>
</dbReference>
<feature type="domain" description="FecR protein" evidence="2">
    <location>
        <begin position="180"/>
        <end position="275"/>
    </location>
</feature>
<dbReference type="InterPro" id="IPR032508">
    <property type="entry name" value="FecR_C"/>
</dbReference>
<protein>
    <submittedName>
        <fullName evidence="4">Fe2+-dicitrate sensor, membrane component</fullName>
    </submittedName>
</protein>
<dbReference type="KEGG" id="scn:Solca_0142"/>
<feature type="transmembrane region" description="Helical" evidence="1">
    <location>
        <begin position="82"/>
        <end position="101"/>
    </location>
</feature>
<dbReference type="GO" id="GO:0016989">
    <property type="term" value="F:sigma factor antagonist activity"/>
    <property type="evidence" value="ECO:0007669"/>
    <property type="project" value="TreeGrafter"/>
</dbReference>
<dbReference type="InterPro" id="IPR006860">
    <property type="entry name" value="FecR"/>
</dbReference>
<dbReference type="PANTHER" id="PTHR30273">
    <property type="entry name" value="PERIPLASMIC SIGNAL SENSOR AND SIGMA FACTOR ACTIVATOR FECR-RELATED"/>
    <property type="match status" value="1"/>
</dbReference>
<dbReference type="AlphaFoldDB" id="H8KXK0"/>
<dbReference type="RefSeq" id="WP_014678524.1">
    <property type="nucleotide sequence ID" value="NC_017770.1"/>
</dbReference>
<name>H8KXK0_SOLCM</name>
<dbReference type="Gene3D" id="3.55.50.30">
    <property type="match status" value="1"/>
</dbReference>
<dbReference type="Gene3D" id="2.60.120.1440">
    <property type="match status" value="1"/>
</dbReference>
<reference evidence="4" key="1">
    <citation type="submission" date="2012-02" db="EMBL/GenBank/DDBJ databases">
        <title>The complete genome of Solitalea canadensis DSM 3403.</title>
        <authorList>
            <consortium name="US DOE Joint Genome Institute (JGI-PGF)"/>
            <person name="Lucas S."/>
            <person name="Copeland A."/>
            <person name="Lapidus A."/>
            <person name="Glavina del Rio T."/>
            <person name="Dalin E."/>
            <person name="Tice H."/>
            <person name="Bruce D."/>
            <person name="Goodwin L."/>
            <person name="Pitluck S."/>
            <person name="Peters L."/>
            <person name="Ovchinnikova G."/>
            <person name="Lu M."/>
            <person name="Kyrpides N."/>
            <person name="Mavromatis K."/>
            <person name="Ivanova N."/>
            <person name="Brettin T."/>
            <person name="Detter J.C."/>
            <person name="Han C."/>
            <person name="Larimer F."/>
            <person name="Land M."/>
            <person name="Hauser L."/>
            <person name="Markowitz V."/>
            <person name="Cheng J.-F."/>
            <person name="Hugenholtz P."/>
            <person name="Woyke T."/>
            <person name="Wu D."/>
            <person name="Spring S."/>
            <person name="Schroeder M."/>
            <person name="Kopitz M."/>
            <person name="Brambilla E."/>
            <person name="Klenk H.-P."/>
            <person name="Eisen J.A."/>
        </authorList>
    </citation>
    <scope>NUCLEOTIDE SEQUENCE</scope>
    <source>
        <strain evidence="4">DSM 3403</strain>
    </source>
</reference>
<keyword evidence="1" id="KW-1133">Transmembrane helix</keyword>
<feature type="domain" description="Protein FecR C-terminal" evidence="3">
    <location>
        <begin position="321"/>
        <end position="390"/>
    </location>
</feature>
<evidence type="ECO:0000313" key="5">
    <source>
        <dbReference type="Proteomes" id="UP000007590"/>
    </source>
</evidence>